<feature type="transmembrane region" description="Helical" evidence="17">
    <location>
        <begin position="121"/>
        <end position="141"/>
    </location>
</feature>
<dbReference type="InterPro" id="IPR003824">
    <property type="entry name" value="UppP"/>
</dbReference>
<keyword evidence="5 17" id="KW-1003">Cell membrane</keyword>
<dbReference type="Proteomes" id="UP000218335">
    <property type="component" value="Unassembled WGS sequence"/>
</dbReference>
<keyword evidence="8 17" id="KW-0133">Cell shape</keyword>
<feature type="transmembrane region" description="Helical" evidence="17">
    <location>
        <begin position="199"/>
        <end position="220"/>
    </location>
</feature>
<keyword evidence="12 17" id="KW-0046">Antibiotic resistance</keyword>
<comment type="function">
    <text evidence="17">Catalyzes the dephosphorylation of undecaprenyl diphosphate (UPP). Confers resistance to bacitracin.</text>
</comment>
<feature type="transmembrane region" description="Helical" evidence="17">
    <location>
        <begin position="161"/>
        <end position="179"/>
    </location>
</feature>
<evidence type="ECO:0000256" key="17">
    <source>
        <dbReference type="HAMAP-Rule" id="MF_01006"/>
    </source>
</evidence>
<dbReference type="GO" id="GO:0050380">
    <property type="term" value="F:undecaprenyl-diphosphatase activity"/>
    <property type="evidence" value="ECO:0007669"/>
    <property type="project" value="UniProtKB-UniRule"/>
</dbReference>
<dbReference type="GeneID" id="77325752"/>
<keyword evidence="10 17" id="KW-1133">Transmembrane helix</keyword>
<feature type="transmembrane region" description="Helical" evidence="17">
    <location>
        <begin position="232"/>
        <end position="253"/>
    </location>
</feature>
<evidence type="ECO:0000256" key="15">
    <source>
        <dbReference type="ARBA" id="ARBA00032932"/>
    </source>
</evidence>
<dbReference type="GO" id="GO:0046677">
    <property type="term" value="P:response to antibiotic"/>
    <property type="evidence" value="ECO:0007669"/>
    <property type="project" value="UniProtKB-UniRule"/>
</dbReference>
<dbReference type="EMBL" id="MWUU01000008">
    <property type="protein sequence ID" value="PCF55074.1"/>
    <property type="molecule type" value="Genomic_DNA"/>
</dbReference>
<name>A0A2A4GWT2_9STAP</name>
<evidence type="ECO:0000256" key="14">
    <source>
        <dbReference type="ARBA" id="ARBA00032707"/>
    </source>
</evidence>
<evidence type="ECO:0000256" key="8">
    <source>
        <dbReference type="ARBA" id="ARBA00022960"/>
    </source>
</evidence>
<comment type="catalytic activity">
    <reaction evidence="16 17">
        <text>di-trans,octa-cis-undecaprenyl diphosphate + H2O = di-trans,octa-cis-undecaprenyl phosphate + phosphate + H(+)</text>
        <dbReference type="Rhea" id="RHEA:28094"/>
        <dbReference type="ChEBI" id="CHEBI:15377"/>
        <dbReference type="ChEBI" id="CHEBI:15378"/>
        <dbReference type="ChEBI" id="CHEBI:43474"/>
        <dbReference type="ChEBI" id="CHEBI:58405"/>
        <dbReference type="ChEBI" id="CHEBI:60392"/>
        <dbReference type="EC" id="3.6.1.27"/>
    </reaction>
</comment>
<dbReference type="HAMAP" id="MF_01006">
    <property type="entry name" value="Undec_diphosphatase"/>
    <property type="match status" value="1"/>
</dbReference>
<protein>
    <recommendedName>
        <fullName evidence="4 17">Undecaprenyl-diphosphatase</fullName>
        <ecNumber evidence="3 17">3.6.1.27</ecNumber>
    </recommendedName>
    <alternativeName>
        <fullName evidence="15 17">Bacitracin resistance protein</fullName>
    </alternativeName>
    <alternativeName>
        <fullName evidence="14 17">Undecaprenyl pyrophosphate phosphatase</fullName>
    </alternativeName>
</protein>
<evidence type="ECO:0000256" key="3">
    <source>
        <dbReference type="ARBA" id="ARBA00012374"/>
    </source>
</evidence>
<keyword evidence="13 17" id="KW-0961">Cell wall biogenesis/degradation</keyword>
<comment type="caution">
    <text evidence="18">The sequence shown here is derived from an EMBL/GenBank/DDBJ whole genome shotgun (WGS) entry which is preliminary data.</text>
</comment>
<feature type="transmembrane region" description="Helical" evidence="17">
    <location>
        <begin position="96"/>
        <end position="115"/>
    </location>
</feature>
<dbReference type="GO" id="GO:0005886">
    <property type="term" value="C:plasma membrane"/>
    <property type="evidence" value="ECO:0007669"/>
    <property type="project" value="UniProtKB-SubCell"/>
</dbReference>
<accession>A0A2A4GWT2</accession>
<dbReference type="GO" id="GO:0009252">
    <property type="term" value="P:peptidoglycan biosynthetic process"/>
    <property type="evidence" value="ECO:0007669"/>
    <property type="project" value="UniProtKB-KW"/>
</dbReference>
<feature type="transmembrane region" description="Helical" evidence="17">
    <location>
        <begin position="265"/>
        <end position="283"/>
    </location>
</feature>
<evidence type="ECO:0000256" key="2">
    <source>
        <dbReference type="ARBA" id="ARBA00010621"/>
    </source>
</evidence>
<dbReference type="EC" id="3.6.1.27" evidence="3 17"/>
<evidence type="ECO:0000256" key="6">
    <source>
        <dbReference type="ARBA" id="ARBA00022692"/>
    </source>
</evidence>
<evidence type="ECO:0000256" key="7">
    <source>
        <dbReference type="ARBA" id="ARBA00022801"/>
    </source>
</evidence>
<keyword evidence="6 17" id="KW-0812">Transmembrane</keyword>
<dbReference type="NCBIfam" id="NF001390">
    <property type="entry name" value="PRK00281.1-4"/>
    <property type="match status" value="1"/>
</dbReference>
<gene>
    <name evidence="17" type="primary">uppP</name>
    <name evidence="18" type="ORF">B5C08_07270</name>
</gene>
<evidence type="ECO:0000256" key="9">
    <source>
        <dbReference type="ARBA" id="ARBA00022984"/>
    </source>
</evidence>
<comment type="subcellular location">
    <subcellularLocation>
        <location evidence="1 17">Cell membrane</location>
        <topology evidence="1 17">Multi-pass membrane protein</topology>
    </subcellularLocation>
</comment>
<evidence type="ECO:0000256" key="4">
    <source>
        <dbReference type="ARBA" id="ARBA00021581"/>
    </source>
</evidence>
<dbReference type="Pfam" id="PF02673">
    <property type="entry name" value="BacA"/>
    <property type="match status" value="1"/>
</dbReference>
<sequence length="284" mass="31706">MLFFELIKAIILGIVEGMTEFAPVSSTGHMILVDDMWLKSTEFLGPESAFTFKIVIQLGSIFAAAWIFRHKYFEMLHIGKYAPAQQPGRRSKPRRLNLLHIIIGMIPAGVLGLLFDDLIEKYLFSVPTVLIGLFLGAIYMIIADKFSLNVKNPKSLNEITYFQAFVIGLSQAVAMWPGFSRSGSTISTGVLMKLDHKSASDFTFIMAVPVMLAASGLSIIKHLDYIELAHIPFYILGFLAAFTFGFISIKLFLKLIQNVKLLPFAIYRIVLVVVIAVVYFGIIK</sequence>
<evidence type="ECO:0000313" key="18">
    <source>
        <dbReference type="EMBL" id="PCF55074.1"/>
    </source>
</evidence>
<proteinExistence type="inferred from homology"/>
<evidence type="ECO:0000256" key="11">
    <source>
        <dbReference type="ARBA" id="ARBA00023136"/>
    </source>
</evidence>
<dbReference type="RefSeq" id="WP_019166181.1">
    <property type="nucleotide sequence ID" value="NZ_CP094734.1"/>
</dbReference>
<keyword evidence="9 17" id="KW-0573">Peptidoglycan synthesis</keyword>
<evidence type="ECO:0000256" key="1">
    <source>
        <dbReference type="ARBA" id="ARBA00004651"/>
    </source>
</evidence>
<dbReference type="PANTHER" id="PTHR30622:SF3">
    <property type="entry name" value="UNDECAPRENYL-DIPHOSPHATASE"/>
    <property type="match status" value="1"/>
</dbReference>
<evidence type="ECO:0000256" key="16">
    <source>
        <dbReference type="ARBA" id="ARBA00047594"/>
    </source>
</evidence>
<dbReference type="GO" id="GO:0008360">
    <property type="term" value="P:regulation of cell shape"/>
    <property type="evidence" value="ECO:0007669"/>
    <property type="project" value="UniProtKB-KW"/>
</dbReference>
<dbReference type="NCBIfam" id="TIGR00753">
    <property type="entry name" value="undec_PP_bacA"/>
    <property type="match status" value="1"/>
</dbReference>
<evidence type="ECO:0000256" key="13">
    <source>
        <dbReference type="ARBA" id="ARBA00023316"/>
    </source>
</evidence>
<reference evidence="18 19" key="1">
    <citation type="journal article" date="2017" name="PLoS ONE">
        <title>Development of a real-time PCR for detection of Staphylococcus pseudintermedius using a novel automated comparison of whole-genome sequences.</title>
        <authorList>
            <person name="Verstappen K.M."/>
            <person name="Huijbregts L."/>
            <person name="Spaninks M."/>
            <person name="Wagenaar J.A."/>
            <person name="Fluit A.C."/>
            <person name="Duim B."/>
        </authorList>
    </citation>
    <scope>NUCLEOTIDE SEQUENCE [LARGE SCALE GENOMIC DNA]</scope>
    <source>
        <strain evidence="18 19">215070706401-1</strain>
    </source>
</reference>
<evidence type="ECO:0000256" key="10">
    <source>
        <dbReference type="ARBA" id="ARBA00022989"/>
    </source>
</evidence>
<comment type="miscellaneous">
    <text evidence="17">Bacitracin is thought to be involved in the inhibition of peptidoglycan synthesis by sequestering undecaprenyl diphosphate, thereby reducing the pool of lipid carrier available.</text>
</comment>
<keyword evidence="7 17" id="KW-0378">Hydrolase</keyword>
<dbReference type="GO" id="GO:0071555">
    <property type="term" value="P:cell wall organization"/>
    <property type="evidence" value="ECO:0007669"/>
    <property type="project" value="UniProtKB-KW"/>
</dbReference>
<evidence type="ECO:0000256" key="12">
    <source>
        <dbReference type="ARBA" id="ARBA00023251"/>
    </source>
</evidence>
<dbReference type="AlphaFoldDB" id="A0A2A4GWT2"/>
<dbReference type="PANTHER" id="PTHR30622">
    <property type="entry name" value="UNDECAPRENYL-DIPHOSPHATASE"/>
    <property type="match status" value="1"/>
</dbReference>
<evidence type="ECO:0000313" key="19">
    <source>
        <dbReference type="Proteomes" id="UP000218335"/>
    </source>
</evidence>
<keyword evidence="11 17" id="KW-0472">Membrane</keyword>
<comment type="similarity">
    <text evidence="2 17">Belongs to the UppP family.</text>
</comment>
<evidence type="ECO:0000256" key="5">
    <source>
        <dbReference type="ARBA" id="ARBA00022475"/>
    </source>
</evidence>
<organism evidence="18 19">
    <name type="scientific">Staphylococcus delphini</name>
    <dbReference type="NCBI Taxonomy" id="53344"/>
    <lineage>
        <taxon>Bacteria</taxon>
        <taxon>Bacillati</taxon>
        <taxon>Bacillota</taxon>
        <taxon>Bacilli</taxon>
        <taxon>Bacillales</taxon>
        <taxon>Staphylococcaceae</taxon>
        <taxon>Staphylococcus</taxon>
        <taxon>Staphylococcus intermedius group</taxon>
    </lineage>
</organism>